<dbReference type="EMBL" id="JBHULV010000023">
    <property type="protein sequence ID" value="MFD2731507.1"/>
    <property type="molecule type" value="Genomic_DNA"/>
</dbReference>
<gene>
    <name evidence="2" type="ORF">ACFSSE_07300</name>
</gene>
<dbReference type="PANTHER" id="PTHR39426">
    <property type="entry name" value="HOMOLOGY TO DEATH-ON-CURING PROTEIN OF PHAGE P1"/>
    <property type="match status" value="1"/>
</dbReference>
<dbReference type="Proteomes" id="UP001597546">
    <property type="component" value="Unassembled WGS sequence"/>
</dbReference>
<keyword evidence="3" id="KW-1185">Reference proteome</keyword>
<protein>
    <submittedName>
        <fullName evidence="2">Type II toxin-antitoxin system death-on-curing family toxin</fullName>
    </submittedName>
</protein>
<dbReference type="PANTHER" id="PTHR39426:SF1">
    <property type="entry name" value="HOMOLOGY TO DEATH-ON-CURING PROTEIN OF PHAGE P1"/>
    <property type="match status" value="1"/>
</dbReference>
<dbReference type="InterPro" id="IPR003812">
    <property type="entry name" value="Fido"/>
</dbReference>
<dbReference type="RefSeq" id="WP_379047501.1">
    <property type="nucleotide sequence ID" value="NZ_JBHSKW010000067.1"/>
</dbReference>
<dbReference type="InterPro" id="IPR053737">
    <property type="entry name" value="Type_II_TA_Toxin"/>
</dbReference>
<dbReference type="PROSITE" id="PS51459">
    <property type="entry name" value="FIDO"/>
    <property type="match status" value="1"/>
</dbReference>
<proteinExistence type="predicted"/>
<name>A0ABW5TR89_9SPHI</name>
<dbReference type="InterPro" id="IPR006440">
    <property type="entry name" value="Doc"/>
</dbReference>
<dbReference type="SUPFAM" id="SSF140931">
    <property type="entry name" value="Fic-like"/>
    <property type="match status" value="1"/>
</dbReference>
<comment type="caution">
    <text evidence="2">The sequence shown here is derived from an EMBL/GenBank/DDBJ whole genome shotgun (WGS) entry which is preliminary data.</text>
</comment>
<evidence type="ECO:0000259" key="1">
    <source>
        <dbReference type="PROSITE" id="PS51459"/>
    </source>
</evidence>
<sequence length="152" mass="17188">MIFLTKSQIIKINYLTIHQHGGNFNLPSNFLNEAALDYLVDIVHAEMFGEPLYPYIFDKAGIYLFNIIANHVFSDGNKRTGLEASLIFLKLNNYQLSDAVSNPILTDFILSVASGNESLELCKPGSSKILKKDLFNCLTNFNPFQITYKFLI</sequence>
<dbReference type="InterPro" id="IPR036597">
    <property type="entry name" value="Fido-like_dom_sf"/>
</dbReference>
<dbReference type="NCBIfam" id="TIGR01550">
    <property type="entry name" value="DOC_P1"/>
    <property type="match status" value="1"/>
</dbReference>
<reference evidence="3" key="1">
    <citation type="journal article" date="2019" name="Int. J. Syst. Evol. Microbiol.">
        <title>The Global Catalogue of Microorganisms (GCM) 10K type strain sequencing project: providing services to taxonomists for standard genome sequencing and annotation.</title>
        <authorList>
            <consortium name="The Broad Institute Genomics Platform"/>
            <consortium name="The Broad Institute Genome Sequencing Center for Infectious Disease"/>
            <person name="Wu L."/>
            <person name="Ma J."/>
        </authorList>
    </citation>
    <scope>NUCLEOTIDE SEQUENCE [LARGE SCALE GENOMIC DNA]</scope>
    <source>
        <strain evidence="3">KCTC 42456</strain>
    </source>
</reference>
<dbReference type="Gene3D" id="1.20.120.1870">
    <property type="entry name" value="Fic/DOC protein, Fido domain"/>
    <property type="match status" value="1"/>
</dbReference>
<dbReference type="Pfam" id="PF02661">
    <property type="entry name" value="Fic"/>
    <property type="match status" value="1"/>
</dbReference>
<accession>A0ABW5TR89</accession>
<evidence type="ECO:0000313" key="3">
    <source>
        <dbReference type="Proteomes" id="UP001597546"/>
    </source>
</evidence>
<evidence type="ECO:0000313" key="2">
    <source>
        <dbReference type="EMBL" id="MFD2731507.1"/>
    </source>
</evidence>
<feature type="domain" description="Fido" evidence="1">
    <location>
        <begin position="4"/>
        <end position="131"/>
    </location>
</feature>
<organism evidence="2 3">
    <name type="scientific">Pedobacter alpinus</name>
    <dbReference type="NCBI Taxonomy" id="1590643"/>
    <lineage>
        <taxon>Bacteria</taxon>
        <taxon>Pseudomonadati</taxon>
        <taxon>Bacteroidota</taxon>
        <taxon>Sphingobacteriia</taxon>
        <taxon>Sphingobacteriales</taxon>
        <taxon>Sphingobacteriaceae</taxon>
        <taxon>Pedobacter</taxon>
    </lineage>
</organism>